<protein>
    <submittedName>
        <fullName evidence="2">Uncharacterized protein</fullName>
    </submittedName>
</protein>
<evidence type="ECO:0000313" key="2">
    <source>
        <dbReference type="EMBL" id="GAA0173845.1"/>
    </source>
</evidence>
<evidence type="ECO:0000256" key="1">
    <source>
        <dbReference type="SAM" id="MobiDB-lite"/>
    </source>
</evidence>
<dbReference type="AlphaFoldDB" id="A0AAV3RC29"/>
<feature type="region of interest" description="Disordered" evidence="1">
    <location>
        <begin position="16"/>
        <end position="45"/>
    </location>
</feature>
<accession>A0AAV3RC29</accession>
<keyword evidence="3" id="KW-1185">Reference proteome</keyword>
<reference evidence="2 3" key="1">
    <citation type="submission" date="2024-01" db="EMBL/GenBank/DDBJ databases">
        <title>The complete chloroplast genome sequence of Lithospermum erythrorhizon: insights into the phylogenetic relationship among Boraginaceae species and the maternal lineages of purple gromwells.</title>
        <authorList>
            <person name="Okada T."/>
            <person name="Watanabe K."/>
        </authorList>
    </citation>
    <scope>NUCLEOTIDE SEQUENCE [LARGE SCALE GENOMIC DNA]</scope>
</reference>
<sequence>METWGQLDRIDTLCMGKNAGSGGKRRKQIGEKGGGRNFRHQKGGEGKEFGVELEGMFKVGMMGKVINRGTQGRGRAGKGRWGKLVSGVIGNGLKGISKVDNAITETESLVIVGGDVDSEAAEGDNGRWMDRVSSLNMVETHSEWYIEVEVAEVGKLKWRGIFVYASCDDNTRMQQFQTLLRLIPGDSLGQCLIGDFNDILDVREKEGGNGRSDESMRHFREFV</sequence>
<comment type="caution">
    <text evidence="2">The sequence shown here is derived from an EMBL/GenBank/DDBJ whole genome shotgun (WGS) entry which is preliminary data.</text>
</comment>
<proteinExistence type="predicted"/>
<evidence type="ECO:0000313" key="3">
    <source>
        <dbReference type="Proteomes" id="UP001454036"/>
    </source>
</evidence>
<name>A0AAV3RC29_LITER</name>
<gene>
    <name evidence="2" type="ORF">LIER_27369</name>
</gene>
<organism evidence="2 3">
    <name type="scientific">Lithospermum erythrorhizon</name>
    <name type="common">Purple gromwell</name>
    <name type="synonym">Lithospermum officinale var. erythrorhizon</name>
    <dbReference type="NCBI Taxonomy" id="34254"/>
    <lineage>
        <taxon>Eukaryota</taxon>
        <taxon>Viridiplantae</taxon>
        <taxon>Streptophyta</taxon>
        <taxon>Embryophyta</taxon>
        <taxon>Tracheophyta</taxon>
        <taxon>Spermatophyta</taxon>
        <taxon>Magnoliopsida</taxon>
        <taxon>eudicotyledons</taxon>
        <taxon>Gunneridae</taxon>
        <taxon>Pentapetalae</taxon>
        <taxon>asterids</taxon>
        <taxon>lamiids</taxon>
        <taxon>Boraginales</taxon>
        <taxon>Boraginaceae</taxon>
        <taxon>Boraginoideae</taxon>
        <taxon>Lithospermeae</taxon>
        <taxon>Lithospermum</taxon>
    </lineage>
</organism>
<dbReference type="InterPro" id="IPR036691">
    <property type="entry name" value="Endo/exonu/phosph_ase_sf"/>
</dbReference>
<dbReference type="SUPFAM" id="SSF56219">
    <property type="entry name" value="DNase I-like"/>
    <property type="match status" value="1"/>
</dbReference>
<dbReference type="Proteomes" id="UP001454036">
    <property type="component" value="Unassembled WGS sequence"/>
</dbReference>
<dbReference type="EMBL" id="BAABME010008791">
    <property type="protein sequence ID" value="GAA0173845.1"/>
    <property type="molecule type" value="Genomic_DNA"/>
</dbReference>